<dbReference type="RefSeq" id="WP_166261254.1">
    <property type="nucleotide sequence ID" value="NZ_JAAMOW010000011.1"/>
</dbReference>
<evidence type="ECO:0000313" key="2">
    <source>
        <dbReference type="EMBL" id="NGY06878.1"/>
    </source>
</evidence>
<gene>
    <name evidence="2" type="ORF">G7Y85_19060</name>
</gene>
<feature type="transmembrane region" description="Helical" evidence="1">
    <location>
        <begin position="93"/>
        <end position="115"/>
    </location>
</feature>
<keyword evidence="3" id="KW-1185">Reference proteome</keyword>
<name>A0A6M2BWJ9_9GAMM</name>
<accession>A0A6M2BWJ9</accession>
<evidence type="ECO:0000313" key="3">
    <source>
        <dbReference type="Proteomes" id="UP000472676"/>
    </source>
</evidence>
<keyword evidence="1" id="KW-1133">Transmembrane helix</keyword>
<protein>
    <submittedName>
        <fullName evidence="2">Uncharacterized protein</fullName>
    </submittedName>
</protein>
<feature type="transmembrane region" description="Helical" evidence="1">
    <location>
        <begin position="121"/>
        <end position="143"/>
    </location>
</feature>
<dbReference type="AlphaFoldDB" id="A0A6M2BWJ9"/>
<comment type="caution">
    <text evidence="2">The sequence shown here is derived from an EMBL/GenBank/DDBJ whole genome shotgun (WGS) entry which is preliminary data.</text>
</comment>
<organism evidence="2 3">
    <name type="scientific">Solimonas terrae</name>
    <dbReference type="NCBI Taxonomy" id="1396819"/>
    <lineage>
        <taxon>Bacteria</taxon>
        <taxon>Pseudomonadati</taxon>
        <taxon>Pseudomonadota</taxon>
        <taxon>Gammaproteobacteria</taxon>
        <taxon>Nevskiales</taxon>
        <taxon>Nevskiaceae</taxon>
        <taxon>Solimonas</taxon>
    </lineage>
</organism>
<proteinExistence type="predicted"/>
<evidence type="ECO:0000256" key="1">
    <source>
        <dbReference type="SAM" id="Phobius"/>
    </source>
</evidence>
<keyword evidence="1" id="KW-0472">Membrane</keyword>
<reference evidence="2 3" key="1">
    <citation type="journal article" date="2014" name="Int. J. Syst. Evol. Microbiol.">
        <title>Solimonas terrae sp. nov., isolated from soil.</title>
        <authorList>
            <person name="Kim S.J."/>
            <person name="Moon J.Y."/>
            <person name="Weon H.Y."/>
            <person name="Ahn J.H."/>
            <person name="Chen W.M."/>
            <person name="Kwon S.W."/>
        </authorList>
    </citation>
    <scope>NUCLEOTIDE SEQUENCE [LARGE SCALE GENOMIC DNA]</scope>
    <source>
        <strain evidence="2 3">KIS83-12</strain>
    </source>
</reference>
<sequence length="164" mass="17740">MILTTNASREAVHARLVAAVLPARSALSLKPVRIADWLRQCEGKSFVGTVDAERFKLGLLGTPGARFRRRGNAAIVVGTIEDGAVHVRLRPPIFNIVFAAAFGLFVSTTFVLSFYGPSNTMPVHGLLAVMLVLPLAILFRVFVSEARSAEQTLRRVLGVDGARD</sequence>
<dbReference type="EMBL" id="JAAMOW010000011">
    <property type="protein sequence ID" value="NGY06878.1"/>
    <property type="molecule type" value="Genomic_DNA"/>
</dbReference>
<dbReference type="Proteomes" id="UP000472676">
    <property type="component" value="Unassembled WGS sequence"/>
</dbReference>
<keyword evidence="1" id="KW-0812">Transmembrane</keyword>